<dbReference type="InterPro" id="IPR023772">
    <property type="entry name" value="DNA-bd_HTH_TetR-type_CS"/>
</dbReference>
<dbReference type="InterPro" id="IPR009057">
    <property type="entry name" value="Homeodomain-like_sf"/>
</dbReference>
<dbReference type="Gene3D" id="1.10.10.60">
    <property type="entry name" value="Homeodomain-like"/>
    <property type="match status" value="1"/>
</dbReference>
<dbReference type="Gene3D" id="1.10.357.10">
    <property type="entry name" value="Tetracycline Repressor, domain 2"/>
    <property type="match status" value="1"/>
</dbReference>
<proteinExistence type="predicted"/>
<dbReference type="GO" id="GO:0003700">
    <property type="term" value="F:DNA-binding transcription factor activity"/>
    <property type="evidence" value="ECO:0007669"/>
    <property type="project" value="TreeGrafter"/>
</dbReference>
<feature type="domain" description="HTH tetR-type" evidence="5">
    <location>
        <begin position="63"/>
        <end position="123"/>
    </location>
</feature>
<comment type="caution">
    <text evidence="6">The sequence shown here is derived from an EMBL/GenBank/DDBJ whole genome shotgun (WGS) entry which is preliminary data.</text>
</comment>
<evidence type="ECO:0000313" key="9">
    <source>
        <dbReference type="Proteomes" id="UP000561077"/>
    </source>
</evidence>
<dbReference type="Pfam" id="PF00440">
    <property type="entry name" value="TetR_N"/>
    <property type="match status" value="1"/>
</dbReference>
<evidence type="ECO:0000259" key="5">
    <source>
        <dbReference type="PROSITE" id="PS50977"/>
    </source>
</evidence>
<organism evidence="6 9">
    <name type="scientific">Gluconacetobacter dulcium</name>
    <dbReference type="NCBI Taxonomy" id="2729096"/>
    <lineage>
        <taxon>Bacteria</taxon>
        <taxon>Pseudomonadati</taxon>
        <taxon>Pseudomonadota</taxon>
        <taxon>Alphaproteobacteria</taxon>
        <taxon>Acetobacterales</taxon>
        <taxon>Acetobacteraceae</taxon>
        <taxon>Gluconacetobacter</taxon>
    </lineage>
</organism>
<evidence type="ECO:0000313" key="8">
    <source>
        <dbReference type="Proteomes" id="UP000540490"/>
    </source>
</evidence>
<keyword evidence="2 4" id="KW-0238">DNA-binding</keyword>
<name>A0A7W4IMF5_9PROT</name>
<dbReference type="PROSITE" id="PS01081">
    <property type="entry name" value="HTH_TETR_1"/>
    <property type="match status" value="1"/>
</dbReference>
<feature type="DNA-binding region" description="H-T-H motif" evidence="4">
    <location>
        <begin position="86"/>
        <end position="105"/>
    </location>
</feature>
<dbReference type="SUPFAM" id="SSF46689">
    <property type="entry name" value="Homeodomain-like"/>
    <property type="match status" value="1"/>
</dbReference>
<sequence length="271" mass="29549">MILWADSLLVVCWLPFSCLFVRPVRRSFLFESDPVLPVSRSLVSSLRGAASVSAPSRREARRSETHAALIEGAMRLLSTQGFDATTVDEIAASAGISRRTLFRYFPTKADIVTAWAQNMTDVLTASVESCPADFSPPDIIRTALEAVVPEMAKNRAEAFAFVCLIERTPALLSVSLRKYAGWEDALAVALASRLPASPDQALAARVAARSGIAAFRTALDEWIRLRGRPALVPILRRVLVLQAELLPRLSEDPEWVSRGRPALGGSRARPA</sequence>
<accession>A0A7W4IMF5</accession>
<protein>
    <submittedName>
        <fullName evidence="6">TetR family transcriptional regulator</fullName>
    </submittedName>
</protein>
<dbReference type="Pfam" id="PF17754">
    <property type="entry name" value="TetR_C_14"/>
    <property type="match status" value="1"/>
</dbReference>
<dbReference type="EMBL" id="JABEQN010000017">
    <property type="protein sequence ID" value="MBB2194726.1"/>
    <property type="molecule type" value="Genomic_DNA"/>
</dbReference>
<keyword evidence="8" id="KW-1185">Reference proteome</keyword>
<keyword evidence="3" id="KW-0804">Transcription</keyword>
<keyword evidence="1" id="KW-0805">Transcription regulation</keyword>
<evidence type="ECO:0000256" key="2">
    <source>
        <dbReference type="ARBA" id="ARBA00023125"/>
    </source>
</evidence>
<dbReference type="InterPro" id="IPR001647">
    <property type="entry name" value="HTH_TetR"/>
</dbReference>
<dbReference type="PANTHER" id="PTHR30055">
    <property type="entry name" value="HTH-TYPE TRANSCRIPTIONAL REGULATOR RUTR"/>
    <property type="match status" value="1"/>
</dbReference>
<evidence type="ECO:0000256" key="1">
    <source>
        <dbReference type="ARBA" id="ARBA00023015"/>
    </source>
</evidence>
<dbReference type="GO" id="GO:0000976">
    <property type="term" value="F:transcription cis-regulatory region binding"/>
    <property type="evidence" value="ECO:0007669"/>
    <property type="project" value="TreeGrafter"/>
</dbReference>
<gene>
    <name evidence="7" type="ORF">HLH25_14005</name>
    <name evidence="6" type="ORF">HLH26_13820</name>
</gene>
<dbReference type="InterPro" id="IPR050109">
    <property type="entry name" value="HTH-type_TetR-like_transc_reg"/>
</dbReference>
<evidence type="ECO:0000256" key="4">
    <source>
        <dbReference type="PROSITE-ProRule" id="PRU00335"/>
    </source>
</evidence>
<dbReference type="Proteomes" id="UP000540490">
    <property type="component" value="Unassembled WGS sequence"/>
</dbReference>
<dbReference type="InterPro" id="IPR041347">
    <property type="entry name" value="MftR_C"/>
</dbReference>
<reference evidence="8 9" key="1">
    <citation type="submission" date="2020-04" db="EMBL/GenBank/DDBJ databases">
        <title>Description of novel Gluconacetobacter.</title>
        <authorList>
            <person name="Sombolestani A."/>
        </authorList>
    </citation>
    <scope>NUCLEOTIDE SEQUENCE [LARGE SCALE GENOMIC DNA]</scope>
    <source>
        <strain evidence="7 8">LMG 1728</strain>
        <strain evidence="6 9">LMG 1731</strain>
    </source>
</reference>
<dbReference type="AlphaFoldDB" id="A0A7W4IMF5"/>
<dbReference type="PANTHER" id="PTHR30055:SF238">
    <property type="entry name" value="MYCOFACTOCIN BIOSYNTHESIS TRANSCRIPTIONAL REGULATOR MFTR-RELATED"/>
    <property type="match status" value="1"/>
</dbReference>
<evidence type="ECO:0000313" key="6">
    <source>
        <dbReference type="EMBL" id="MBB2165590.1"/>
    </source>
</evidence>
<dbReference type="EMBL" id="JABEQO010000017">
    <property type="protein sequence ID" value="MBB2165590.1"/>
    <property type="molecule type" value="Genomic_DNA"/>
</dbReference>
<dbReference type="Proteomes" id="UP000561077">
    <property type="component" value="Unassembled WGS sequence"/>
</dbReference>
<evidence type="ECO:0000256" key="3">
    <source>
        <dbReference type="ARBA" id="ARBA00023163"/>
    </source>
</evidence>
<dbReference type="PRINTS" id="PR00455">
    <property type="entry name" value="HTHTETR"/>
</dbReference>
<dbReference type="PROSITE" id="PS50977">
    <property type="entry name" value="HTH_TETR_2"/>
    <property type="match status" value="1"/>
</dbReference>
<evidence type="ECO:0000313" key="7">
    <source>
        <dbReference type="EMBL" id="MBB2194726.1"/>
    </source>
</evidence>